<comment type="caution">
    <text evidence="2">The sequence shown here is derived from an EMBL/GenBank/DDBJ whole genome shotgun (WGS) entry which is preliminary data.</text>
</comment>
<reference evidence="2 3" key="1">
    <citation type="submission" date="2024-01" db="EMBL/GenBank/DDBJ databases">
        <title>Genome assemblies of Stephania.</title>
        <authorList>
            <person name="Yang L."/>
        </authorList>
    </citation>
    <scope>NUCLEOTIDE SEQUENCE [LARGE SCALE GENOMIC DNA]</scope>
    <source>
        <strain evidence="2">JXDWG</strain>
        <tissue evidence="2">Leaf</tissue>
    </source>
</reference>
<dbReference type="EMBL" id="JBBNAG010000010">
    <property type="protein sequence ID" value="KAK9100112.1"/>
    <property type="molecule type" value="Genomic_DNA"/>
</dbReference>
<evidence type="ECO:0000313" key="2">
    <source>
        <dbReference type="EMBL" id="KAK9100112.1"/>
    </source>
</evidence>
<keyword evidence="3" id="KW-1185">Reference proteome</keyword>
<accession>A0AAP0F0A8</accession>
<gene>
    <name evidence="2" type="ORF">Scep_023542</name>
</gene>
<dbReference type="Proteomes" id="UP001419268">
    <property type="component" value="Unassembled WGS sequence"/>
</dbReference>
<evidence type="ECO:0000259" key="1">
    <source>
        <dbReference type="Pfam" id="PF14381"/>
    </source>
</evidence>
<dbReference type="InterPro" id="IPR055164">
    <property type="entry name" value="EDR1/CTR1/ARMC3-like_pept-like"/>
</dbReference>
<dbReference type="AlphaFoldDB" id="A0AAP0F0A8"/>
<dbReference type="Pfam" id="PF14381">
    <property type="entry name" value="EDR1_CTR1_ARMC3_pept"/>
    <property type="match status" value="1"/>
</dbReference>
<organism evidence="2 3">
    <name type="scientific">Stephania cephalantha</name>
    <dbReference type="NCBI Taxonomy" id="152367"/>
    <lineage>
        <taxon>Eukaryota</taxon>
        <taxon>Viridiplantae</taxon>
        <taxon>Streptophyta</taxon>
        <taxon>Embryophyta</taxon>
        <taxon>Tracheophyta</taxon>
        <taxon>Spermatophyta</taxon>
        <taxon>Magnoliopsida</taxon>
        <taxon>Ranunculales</taxon>
        <taxon>Menispermaceae</taxon>
        <taxon>Menispermoideae</taxon>
        <taxon>Cissampelideae</taxon>
        <taxon>Stephania</taxon>
    </lineage>
</organism>
<sequence>MRIYLATRLRSLRICGVTSSVRLVYGINSKIGIEILYKVLADQINLPFRLVKGSYNTGSDKEAINFD</sequence>
<name>A0AAP0F0A8_9MAGN</name>
<feature type="domain" description="EDR1/CTR1/ARMC3-like peptidase-like" evidence="1">
    <location>
        <begin position="35"/>
        <end position="65"/>
    </location>
</feature>
<proteinExistence type="predicted"/>
<protein>
    <recommendedName>
        <fullName evidence="1">EDR1/CTR1/ARMC3-like peptidase-like domain-containing protein</fullName>
    </recommendedName>
</protein>
<evidence type="ECO:0000313" key="3">
    <source>
        <dbReference type="Proteomes" id="UP001419268"/>
    </source>
</evidence>